<protein>
    <submittedName>
        <fullName evidence="1">Uncharacterized protein</fullName>
    </submittedName>
</protein>
<dbReference type="EMBL" id="WXEW01000003">
    <property type="protein sequence ID" value="NAS22510.1"/>
    <property type="molecule type" value="Genomic_DNA"/>
</dbReference>
<accession>A0A7C9MZZ6</accession>
<comment type="caution">
    <text evidence="1">The sequence shown here is derived from an EMBL/GenBank/DDBJ whole genome shotgun (WGS) entry which is preliminary data.</text>
</comment>
<evidence type="ECO:0000313" key="2">
    <source>
        <dbReference type="Proteomes" id="UP000479526"/>
    </source>
</evidence>
<keyword evidence="2" id="KW-1185">Reference proteome</keyword>
<dbReference type="AlphaFoldDB" id="A0A7C9MZZ6"/>
<organism evidence="1 2">
    <name type="scientific">Herbidospora solisilvae</name>
    <dbReference type="NCBI Taxonomy" id="2696284"/>
    <lineage>
        <taxon>Bacteria</taxon>
        <taxon>Bacillati</taxon>
        <taxon>Actinomycetota</taxon>
        <taxon>Actinomycetes</taxon>
        <taxon>Streptosporangiales</taxon>
        <taxon>Streptosporangiaceae</taxon>
        <taxon>Herbidospora</taxon>
    </lineage>
</organism>
<name>A0A7C9MZZ6_9ACTN</name>
<evidence type="ECO:0000313" key="1">
    <source>
        <dbReference type="EMBL" id="NAS22510.1"/>
    </source>
</evidence>
<proteinExistence type="predicted"/>
<reference evidence="1 2" key="1">
    <citation type="submission" date="2020-01" db="EMBL/GenBank/DDBJ databases">
        <title>Herbidospora sp. NEAU-GS84 nov., a novel actinomycete isolated from soil.</title>
        <authorList>
            <person name="Han L."/>
        </authorList>
    </citation>
    <scope>NUCLEOTIDE SEQUENCE [LARGE SCALE GENOMIC DNA]</scope>
    <source>
        <strain evidence="1 2">NEAU-GS84</strain>
    </source>
</reference>
<sequence>MREPSELASAIADARQLIADGIVRPEMLAGVIALGDAVLGLSARVDVALGLAPRPAAAPRLRLVASGGRSLNSPTQQITH</sequence>
<gene>
    <name evidence="1" type="ORF">GT755_12535</name>
</gene>
<dbReference type="RefSeq" id="WP_161479872.1">
    <property type="nucleotide sequence ID" value="NZ_WXEW01000003.1"/>
</dbReference>
<dbReference type="Proteomes" id="UP000479526">
    <property type="component" value="Unassembled WGS sequence"/>
</dbReference>